<comment type="caution">
    <text evidence="2">The sequence shown here is derived from an EMBL/GenBank/DDBJ whole genome shotgun (WGS) entry which is preliminary data.</text>
</comment>
<evidence type="ECO:0000313" key="3">
    <source>
        <dbReference type="Proteomes" id="UP000253551"/>
    </source>
</evidence>
<dbReference type="EMBL" id="PJQM01004031">
    <property type="protein sequence ID" value="RCH86016.1"/>
    <property type="molecule type" value="Genomic_DNA"/>
</dbReference>
<dbReference type="Proteomes" id="UP000253551">
    <property type="component" value="Unassembled WGS sequence"/>
</dbReference>
<feature type="domain" description="Methyltransferase" evidence="1">
    <location>
        <begin position="35"/>
        <end position="144"/>
    </location>
</feature>
<dbReference type="AlphaFoldDB" id="A0A367J7X2"/>
<dbReference type="Gene3D" id="3.40.50.150">
    <property type="entry name" value="Vaccinia Virus protein VP39"/>
    <property type="match status" value="1"/>
</dbReference>
<accession>A0A367J7X2</accession>
<dbReference type="InterPro" id="IPR029063">
    <property type="entry name" value="SAM-dependent_MTases_sf"/>
</dbReference>
<gene>
    <name evidence="2" type="ORF">CU098_008727</name>
</gene>
<dbReference type="InterPro" id="IPR025714">
    <property type="entry name" value="Methyltranfer_dom"/>
</dbReference>
<organism evidence="2 3">
    <name type="scientific">Rhizopus stolonifer</name>
    <name type="common">Rhizopus nigricans</name>
    <dbReference type="NCBI Taxonomy" id="4846"/>
    <lineage>
        <taxon>Eukaryota</taxon>
        <taxon>Fungi</taxon>
        <taxon>Fungi incertae sedis</taxon>
        <taxon>Mucoromycota</taxon>
        <taxon>Mucoromycotina</taxon>
        <taxon>Mucoromycetes</taxon>
        <taxon>Mucorales</taxon>
        <taxon>Mucorineae</taxon>
        <taxon>Rhizopodaceae</taxon>
        <taxon>Rhizopus</taxon>
    </lineage>
</organism>
<dbReference type="CDD" id="cd02440">
    <property type="entry name" value="AdoMet_MTases"/>
    <property type="match status" value="1"/>
</dbReference>
<name>A0A367J7X2_RHIST</name>
<dbReference type="SUPFAM" id="SSF53335">
    <property type="entry name" value="S-adenosyl-L-methionine-dependent methyltransferases"/>
    <property type="match status" value="1"/>
</dbReference>
<dbReference type="OrthoDB" id="10017101at2759"/>
<protein>
    <recommendedName>
        <fullName evidence="1">Methyltransferase domain-containing protein</fullName>
    </recommendedName>
</protein>
<evidence type="ECO:0000313" key="2">
    <source>
        <dbReference type="EMBL" id="RCH86016.1"/>
    </source>
</evidence>
<evidence type="ECO:0000259" key="1">
    <source>
        <dbReference type="Pfam" id="PF13847"/>
    </source>
</evidence>
<proteinExistence type="predicted"/>
<dbReference type="PANTHER" id="PTHR43861">
    <property type="entry name" value="TRANS-ACONITATE 2-METHYLTRANSFERASE-RELATED"/>
    <property type="match status" value="1"/>
</dbReference>
<sequence length="285" mass="32470">MSNVGKLKFIENEDFLSLFKNLLHTKFFSASTTKVVKILEVGCGPGDFALILKDALKDQVKIKAIDPSDDIEAAKAKSNGNDVSFERGDIFNFSTEEKFDVVLFTKSLHHCHPIEKALQNASNLLNEDGVFVAEEIYTDPATFEHVDWFFDRLDLLRAGGHLIPLQERLENAGHTKKMLSKFLNVNLSNSERWFRPIKENMGKFHRDDPEGITPATELFKQIEQHFGKENVEYIKAAQLYHFVVFAGLTDNETNQEVLKEFIKQENRAIQQSGLPPLGIYIICHK</sequence>
<reference evidence="2 3" key="1">
    <citation type="journal article" date="2018" name="G3 (Bethesda)">
        <title>Phylogenetic and Phylogenomic Definition of Rhizopus Species.</title>
        <authorList>
            <person name="Gryganskyi A.P."/>
            <person name="Golan J."/>
            <person name="Dolatabadi S."/>
            <person name="Mondo S."/>
            <person name="Robb S."/>
            <person name="Idnurm A."/>
            <person name="Muszewska A."/>
            <person name="Steczkiewicz K."/>
            <person name="Masonjones S."/>
            <person name="Liao H.L."/>
            <person name="Gajdeczka M.T."/>
            <person name="Anike F."/>
            <person name="Vuek A."/>
            <person name="Anishchenko I.M."/>
            <person name="Voigt K."/>
            <person name="de Hoog G.S."/>
            <person name="Smith M.E."/>
            <person name="Heitman J."/>
            <person name="Vilgalys R."/>
            <person name="Stajich J.E."/>
        </authorList>
    </citation>
    <scope>NUCLEOTIDE SEQUENCE [LARGE SCALE GENOMIC DNA]</scope>
    <source>
        <strain evidence="2 3">LSU 92-RS-03</strain>
    </source>
</reference>
<keyword evidence="3" id="KW-1185">Reference proteome</keyword>
<dbReference type="Pfam" id="PF13847">
    <property type="entry name" value="Methyltransf_31"/>
    <property type="match status" value="1"/>
</dbReference>